<comment type="caution">
    <text evidence="2">The sequence shown here is derived from an EMBL/GenBank/DDBJ whole genome shotgun (WGS) entry which is preliminary data.</text>
</comment>
<reference evidence="2" key="1">
    <citation type="journal article" date="2014" name="Int. J. Syst. Evol. Microbiol.">
        <title>Complete genome sequence of Corynebacterium casei LMG S-19264T (=DSM 44701T), isolated from a smear-ripened cheese.</title>
        <authorList>
            <consortium name="US DOE Joint Genome Institute (JGI-PGF)"/>
            <person name="Walter F."/>
            <person name="Albersmeier A."/>
            <person name="Kalinowski J."/>
            <person name="Ruckert C."/>
        </authorList>
    </citation>
    <scope>NUCLEOTIDE SEQUENCE</scope>
    <source>
        <strain evidence="2">NBRC 110071</strain>
    </source>
</reference>
<feature type="transmembrane region" description="Helical" evidence="1">
    <location>
        <begin position="12"/>
        <end position="31"/>
    </location>
</feature>
<evidence type="ECO:0008006" key="4">
    <source>
        <dbReference type="Google" id="ProtNLM"/>
    </source>
</evidence>
<protein>
    <recommendedName>
        <fullName evidence="4">Transmembrane protein</fullName>
    </recommendedName>
</protein>
<evidence type="ECO:0000313" key="3">
    <source>
        <dbReference type="Proteomes" id="UP001161389"/>
    </source>
</evidence>
<organism evidence="2 3">
    <name type="scientific">Litoribrevibacter albus</name>
    <dbReference type="NCBI Taxonomy" id="1473156"/>
    <lineage>
        <taxon>Bacteria</taxon>
        <taxon>Pseudomonadati</taxon>
        <taxon>Pseudomonadota</taxon>
        <taxon>Gammaproteobacteria</taxon>
        <taxon>Oceanospirillales</taxon>
        <taxon>Oceanospirillaceae</taxon>
        <taxon>Litoribrevibacter</taxon>
    </lineage>
</organism>
<keyword evidence="1" id="KW-0812">Transmembrane</keyword>
<keyword evidence="3" id="KW-1185">Reference proteome</keyword>
<dbReference type="AlphaFoldDB" id="A0AA37SEI8"/>
<keyword evidence="1" id="KW-0472">Membrane</keyword>
<evidence type="ECO:0000256" key="1">
    <source>
        <dbReference type="SAM" id="Phobius"/>
    </source>
</evidence>
<proteinExistence type="predicted"/>
<feature type="transmembrane region" description="Helical" evidence="1">
    <location>
        <begin position="37"/>
        <end position="57"/>
    </location>
</feature>
<gene>
    <name evidence="2" type="ORF">GCM10007876_34360</name>
</gene>
<keyword evidence="1" id="KW-1133">Transmembrane helix</keyword>
<evidence type="ECO:0000313" key="2">
    <source>
        <dbReference type="EMBL" id="GLQ32957.1"/>
    </source>
</evidence>
<dbReference type="Proteomes" id="UP001161389">
    <property type="component" value="Unassembled WGS sequence"/>
</dbReference>
<accession>A0AA37SEI8</accession>
<reference evidence="2" key="2">
    <citation type="submission" date="2023-01" db="EMBL/GenBank/DDBJ databases">
        <title>Draft genome sequence of Litoribrevibacter albus strain NBRC 110071.</title>
        <authorList>
            <person name="Sun Q."/>
            <person name="Mori K."/>
        </authorList>
    </citation>
    <scope>NUCLEOTIDE SEQUENCE</scope>
    <source>
        <strain evidence="2">NBRC 110071</strain>
    </source>
</reference>
<name>A0AA37SEI8_9GAMM</name>
<sequence>MNYETLLRCSNRMMVISLVLFLGSLFCAFVLPLPSFALTIVAHLSNIVLATLFKFSYIARLIAQKELGLTLR</sequence>
<dbReference type="EMBL" id="BSNM01000016">
    <property type="protein sequence ID" value="GLQ32957.1"/>
    <property type="molecule type" value="Genomic_DNA"/>
</dbReference>